<dbReference type="PROSITE" id="PS50075">
    <property type="entry name" value="CARRIER"/>
    <property type="match status" value="1"/>
</dbReference>
<dbReference type="InterPro" id="IPR025110">
    <property type="entry name" value="AMP-bd_C"/>
</dbReference>
<comment type="caution">
    <text evidence="6">The sequence shown here is derived from an EMBL/GenBank/DDBJ whole genome shotgun (WGS) entry which is preliminary data.</text>
</comment>
<keyword evidence="2" id="KW-0596">Phosphopantetheine</keyword>
<dbReference type="NCBIfam" id="TIGR01733">
    <property type="entry name" value="AA-adenyl-dom"/>
    <property type="match status" value="1"/>
</dbReference>
<dbReference type="InterPro" id="IPR023213">
    <property type="entry name" value="CAT-like_dom_sf"/>
</dbReference>
<dbReference type="InterPro" id="IPR042099">
    <property type="entry name" value="ANL_N_sf"/>
</dbReference>
<dbReference type="InterPro" id="IPR020845">
    <property type="entry name" value="AMP-binding_CS"/>
</dbReference>
<dbReference type="Gene3D" id="3.30.559.30">
    <property type="entry name" value="Nonribosomal peptide synthetase, condensation domain"/>
    <property type="match status" value="1"/>
</dbReference>
<feature type="compositionally biased region" description="Low complexity" evidence="4">
    <location>
        <begin position="942"/>
        <end position="951"/>
    </location>
</feature>
<comment type="cofactor">
    <cofactor evidence="1">
        <name>pantetheine 4'-phosphate</name>
        <dbReference type="ChEBI" id="CHEBI:47942"/>
    </cofactor>
</comment>
<dbReference type="SUPFAM" id="SSF47336">
    <property type="entry name" value="ACP-like"/>
    <property type="match status" value="1"/>
</dbReference>
<dbReference type="SUPFAM" id="SSF56801">
    <property type="entry name" value="Acetyl-CoA synthetase-like"/>
    <property type="match status" value="1"/>
</dbReference>
<dbReference type="PANTHER" id="PTHR45527:SF1">
    <property type="entry name" value="FATTY ACID SYNTHASE"/>
    <property type="match status" value="1"/>
</dbReference>
<dbReference type="Gene3D" id="3.40.50.12780">
    <property type="entry name" value="N-terminal domain of ligase-like"/>
    <property type="match status" value="1"/>
</dbReference>
<dbReference type="Pfam" id="PF00550">
    <property type="entry name" value="PP-binding"/>
    <property type="match status" value="1"/>
</dbReference>
<keyword evidence="3" id="KW-0597">Phosphoprotein</keyword>
<dbReference type="Gene3D" id="1.10.1200.10">
    <property type="entry name" value="ACP-like"/>
    <property type="match status" value="1"/>
</dbReference>
<dbReference type="GO" id="GO:0043041">
    <property type="term" value="P:amino acid activation for nonribosomal peptide biosynthetic process"/>
    <property type="evidence" value="ECO:0007669"/>
    <property type="project" value="TreeGrafter"/>
</dbReference>
<dbReference type="Gene3D" id="3.30.300.30">
    <property type="match status" value="1"/>
</dbReference>
<evidence type="ECO:0000256" key="2">
    <source>
        <dbReference type="ARBA" id="ARBA00022450"/>
    </source>
</evidence>
<evidence type="ECO:0000256" key="3">
    <source>
        <dbReference type="ARBA" id="ARBA00022553"/>
    </source>
</evidence>
<sequence>MTVSRGPAVLPLTPGQCDLYAADRSAEDPATYNSALFLRVDGTLDEDALHARFAALLAAHPLLGSRVTEERGKLVFAPARRPPKLFVTEAPVDPDGPLAHARLRREALRPFDLDDGPLLRVVLVRHDSRTAHLCLTAHHLIVDETSMAVLAQWFLGDVPEPPAESFAQWSLGRHELPPERRERAAELARRLAPGVSAALEWGRSSSEAGPSGAVPLLIRDAVWDGAGKLAAELGITQHSLILAVAGLVLGRNGATARPVLGTTVSRRTPRHASAVGYFSATVPVALETGGDQTVADYLRGAHRRAMTAYRDADLPLSTVLPAADRAGLSLVVVPCRTVPGIVTPELTAASLPDPGFGPAQFPLALYIRQDLGGERRGLLRHRAAEVDDAAATRFCRQLETTLAAMVENPSTSLARLSTVPAAEPAAHAEPLTAGADLAALFAEQAARLPAHVAVSGEHRSLTYAELDQRATALARSLAEAGVRAGDRVGVCLHRGTDLVVALLAVLKAGAAYVPLNPDYPRERLAFVAEDTGLTTAVTDCDPELLPSHLTLIPADATPGRADTPLPDPDPERVAYVIHTSGSTGTPKGVLVRHRNVAALLAATAGPEGFGFGADDVWSLFHSFAFDFSVWEIWGCLLTGGRLVVVPHGVARDPEGFHALLAAERVTVLNQTPSAFAQLLAADAASPDPLSVRLLIFGGEPLDPRMLLPWMDRYPERECRVVNMYGITETTVHCTWRDLTRADALAGTRSVGPALPGWRLYVLDEEGRPVAPGVPGEIYVAGSGVSAGYLNRPELTAGRFVPGSSAGLPEEVLYRSGDRGRLLPDGQLEHLGRLDDQVKIRGHRIELGEISGALLAHPAVTGAAAVVRDAHDAATARIDAYLVGADTAPDLAELRQWLAARLPSHMLPATLTPVPSLPLTVNGKLDAARLPEPARGHDPAPPEAGAAPREPAAAADRLARVWQELLGVPVGVDDNFFELGGNSLLAVRLNTLQRTTGFPGSQLKHIFRNPTPRRLAAIIGPPAGGRTTQEEA</sequence>
<dbReference type="Pfam" id="PF13193">
    <property type="entry name" value="AMP-binding_C"/>
    <property type="match status" value="1"/>
</dbReference>
<dbReference type="GeneID" id="95449137"/>
<dbReference type="GO" id="GO:0005737">
    <property type="term" value="C:cytoplasm"/>
    <property type="evidence" value="ECO:0007669"/>
    <property type="project" value="TreeGrafter"/>
</dbReference>
<dbReference type="InterPro" id="IPR001242">
    <property type="entry name" value="Condensation_dom"/>
</dbReference>
<dbReference type="GO" id="GO:0008610">
    <property type="term" value="P:lipid biosynthetic process"/>
    <property type="evidence" value="ECO:0007669"/>
    <property type="project" value="UniProtKB-ARBA"/>
</dbReference>
<reference evidence="6 7" key="1">
    <citation type="submission" date="2019-04" db="EMBL/GenBank/DDBJ databases">
        <title>Streptomyces sp. nov. Bv016 isolated from bark of Buahinia variegata.</title>
        <authorList>
            <person name="Kanchanasin P."/>
            <person name="Tanasupawat S."/>
            <person name="Yuki M."/>
            <person name="Kudo T."/>
        </authorList>
    </citation>
    <scope>NUCLEOTIDE SEQUENCE [LARGE SCALE GENOMIC DNA]</scope>
    <source>
        <strain evidence="6 7">Bv016</strain>
    </source>
</reference>
<feature type="compositionally biased region" description="Basic and acidic residues" evidence="4">
    <location>
        <begin position="928"/>
        <end position="939"/>
    </location>
</feature>
<evidence type="ECO:0000313" key="6">
    <source>
        <dbReference type="EMBL" id="TGN76712.1"/>
    </source>
</evidence>
<proteinExistence type="predicted"/>
<name>A0A4Z1D4I8_9ACTN</name>
<dbReference type="GO" id="GO:0044550">
    <property type="term" value="P:secondary metabolite biosynthetic process"/>
    <property type="evidence" value="ECO:0007669"/>
    <property type="project" value="TreeGrafter"/>
</dbReference>
<dbReference type="SUPFAM" id="SSF52777">
    <property type="entry name" value="CoA-dependent acyltransferases"/>
    <property type="match status" value="2"/>
</dbReference>
<dbReference type="GO" id="GO:0031177">
    <property type="term" value="F:phosphopantetheine binding"/>
    <property type="evidence" value="ECO:0007669"/>
    <property type="project" value="InterPro"/>
</dbReference>
<dbReference type="FunFam" id="3.40.50.980:FF:000002">
    <property type="entry name" value="Enterobactin synthetase component F"/>
    <property type="match status" value="1"/>
</dbReference>
<evidence type="ECO:0000256" key="1">
    <source>
        <dbReference type="ARBA" id="ARBA00001957"/>
    </source>
</evidence>
<evidence type="ECO:0000259" key="5">
    <source>
        <dbReference type="PROSITE" id="PS50075"/>
    </source>
</evidence>
<dbReference type="CDD" id="cd17643">
    <property type="entry name" value="A_NRPS_Cytc1-like"/>
    <property type="match status" value="1"/>
</dbReference>
<accession>A0A4Z1D4I8</accession>
<dbReference type="FunFam" id="3.40.50.980:FF:000001">
    <property type="entry name" value="Non-ribosomal peptide synthetase"/>
    <property type="match status" value="1"/>
</dbReference>
<dbReference type="AlphaFoldDB" id="A0A4Z1D4I8"/>
<dbReference type="Pfam" id="PF00668">
    <property type="entry name" value="Condensation"/>
    <property type="match status" value="1"/>
</dbReference>
<dbReference type="PANTHER" id="PTHR45527">
    <property type="entry name" value="NONRIBOSOMAL PEPTIDE SYNTHETASE"/>
    <property type="match status" value="1"/>
</dbReference>
<keyword evidence="7" id="KW-1185">Reference proteome</keyword>
<dbReference type="GO" id="GO:0017000">
    <property type="term" value="P:antibiotic biosynthetic process"/>
    <property type="evidence" value="ECO:0007669"/>
    <property type="project" value="UniProtKB-ARBA"/>
</dbReference>
<dbReference type="InterPro" id="IPR045851">
    <property type="entry name" value="AMP-bd_C_sf"/>
</dbReference>
<dbReference type="Gene3D" id="3.30.559.10">
    <property type="entry name" value="Chloramphenicol acetyltransferase-like domain"/>
    <property type="match status" value="1"/>
</dbReference>
<feature type="domain" description="Carrier" evidence="5">
    <location>
        <begin position="948"/>
        <end position="1022"/>
    </location>
</feature>
<feature type="region of interest" description="Disordered" evidence="4">
    <location>
        <begin position="928"/>
        <end position="951"/>
    </location>
</feature>
<organism evidence="6 7">
    <name type="scientific">Streptomyces bauhiniae</name>
    <dbReference type="NCBI Taxonomy" id="2340725"/>
    <lineage>
        <taxon>Bacteria</taxon>
        <taxon>Bacillati</taxon>
        <taxon>Actinomycetota</taxon>
        <taxon>Actinomycetes</taxon>
        <taxon>Kitasatosporales</taxon>
        <taxon>Streptomycetaceae</taxon>
        <taxon>Streptomyces</taxon>
    </lineage>
</organism>
<dbReference type="RefSeq" id="WP_135786391.1">
    <property type="nucleotide sequence ID" value="NZ_SRRT01000004.1"/>
</dbReference>
<dbReference type="Pfam" id="PF00501">
    <property type="entry name" value="AMP-binding"/>
    <property type="match status" value="1"/>
</dbReference>
<dbReference type="InterPro" id="IPR009081">
    <property type="entry name" value="PP-bd_ACP"/>
</dbReference>
<dbReference type="FunFam" id="3.40.50.12780:FF:000012">
    <property type="entry name" value="Non-ribosomal peptide synthetase"/>
    <property type="match status" value="1"/>
</dbReference>
<dbReference type="Proteomes" id="UP000298159">
    <property type="component" value="Unassembled WGS sequence"/>
</dbReference>
<gene>
    <name evidence="6" type="ORF">E5083_16160</name>
</gene>
<dbReference type="PROSITE" id="PS00455">
    <property type="entry name" value="AMP_BINDING"/>
    <property type="match status" value="1"/>
</dbReference>
<dbReference type="GO" id="GO:0003824">
    <property type="term" value="F:catalytic activity"/>
    <property type="evidence" value="ECO:0007669"/>
    <property type="project" value="InterPro"/>
</dbReference>
<evidence type="ECO:0000313" key="7">
    <source>
        <dbReference type="Proteomes" id="UP000298159"/>
    </source>
</evidence>
<dbReference type="InterPro" id="IPR000873">
    <property type="entry name" value="AMP-dep_synth/lig_dom"/>
</dbReference>
<dbReference type="EMBL" id="SRRT01000004">
    <property type="protein sequence ID" value="TGN76712.1"/>
    <property type="molecule type" value="Genomic_DNA"/>
</dbReference>
<dbReference type="SMART" id="SM00823">
    <property type="entry name" value="PKS_PP"/>
    <property type="match status" value="1"/>
</dbReference>
<dbReference type="InterPro" id="IPR020806">
    <property type="entry name" value="PKS_PP-bd"/>
</dbReference>
<protein>
    <submittedName>
        <fullName evidence="6">Non-ribosomal peptide synthetase</fullName>
    </submittedName>
</protein>
<dbReference type="InterPro" id="IPR036736">
    <property type="entry name" value="ACP-like_sf"/>
</dbReference>
<evidence type="ECO:0000256" key="4">
    <source>
        <dbReference type="SAM" id="MobiDB-lite"/>
    </source>
</evidence>
<dbReference type="InterPro" id="IPR010071">
    <property type="entry name" value="AA_adenyl_dom"/>
</dbReference>